<feature type="signal peptide" evidence="1">
    <location>
        <begin position="1"/>
        <end position="20"/>
    </location>
</feature>
<sequence>MRSLSVIVVAVVLFVGLCQAATRGVKNLALEEAGPRFANPQLRVLGSDERNKREANEQVLGFGDLQSSESFAGSGLSPVVE</sequence>
<evidence type="ECO:0008006" key="4">
    <source>
        <dbReference type="Google" id="ProtNLM"/>
    </source>
</evidence>
<evidence type="ECO:0000256" key="1">
    <source>
        <dbReference type="SAM" id="SignalP"/>
    </source>
</evidence>
<protein>
    <recommendedName>
        <fullName evidence="4">Neuropeptide</fullName>
    </recommendedName>
</protein>
<reference evidence="2" key="1">
    <citation type="submission" date="2022-01" db="EMBL/GenBank/DDBJ databases">
        <authorList>
            <person name="King R."/>
        </authorList>
    </citation>
    <scope>NUCLEOTIDE SEQUENCE</scope>
</reference>
<dbReference type="EMBL" id="OV725081">
    <property type="protein sequence ID" value="CAH1402865.1"/>
    <property type="molecule type" value="Genomic_DNA"/>
</dbReference>
<organism evidence="2 3">
    <name type="scientific">Nezara viridula</name>
    <name type="common">Southern green stink bug</name>
    <name type="synonym">Cimex viridulus</name>
    <dbReference type="NCBI Taxonomy" id="85310"/>
    <lineage>
        <taxon>Eukaryota</taxon>
        <taxon>Metazoa</taxon>
        <taxon>Ecdysozoa</taxon>
        <taxon>Arthropoda</taxon>
        <taxon>Hexapoda</taxon>
        <taxon>Insecta</taxon>
        <taxon>Pterygota</taxon>
        <taxon>Neoptera</taxon>
        <taxon>Paraneoptera</taxon>
        <taxon>Hemiptera</taxon>
        <taxon>Heteroptera</taxon>
        <taxon>Panheteroptera</taxon>
        <taxon>Pentatomomorpha</taxon>
        <taxon>Pentatomoidea</taxon>
        <taxon>Pentatomidae</taxon>
        <taxon>Pentatominae</taxon>
        <taxon>Nezara</taxon>
    </lineage>
</organism>
<evidence type="ECO:0000313" key="2">
    <source>
        <dbReference type="EMBL" id="CAH1402865.1"/>
    </source>
</evidence>
<evidence type="ECO:0000313" key="3">
    <source>
        <dbReference type="Proteomes" id="UP001152798"/>
    </source>
</evidence>
<proteinExistence type="predicted"/>
<feature type="chain" id="PRO_5040397066" description="Neuropeptide" evidence="1">
    <location>
        <begin position="21"/>
        <end position="81"/>
    </location>
</feature>
<gene>
    <name evidence="2" type="ORF">NEZAVI_LOCUS11583</name>
</gene>
<accession>A0A9P0MSE4</accession>
<keyword evidence="1" id="KW-0732">Signal</keyword>
<dbReference type="Proteomes" id="UP001152798">
    <property type="component" value="Chromosome 5"/>
</dbReference>
<keyword evidence="3" id="KW-1185">Reference proteome</keyword>
<name>A0A9P0MSE4_NEZVI</name>
<dbReference type="AlphaFoldDB" id="A0A9P0MSE4"/>